<dbReference type="GeneID" id="29059809"/>
<dbReference type="KEGG" id="vg:29059809"/>
<dbReference type="EMBL" id="KX011169">
    <property type="protein sequence ID" value="ANH50557.1"/>
    <property type="molecule type" value="Genomic_DNA"/>
</dbReference>
<proteinExistence type="predicted"/>
<dbReference type="RefSeq" id="YP_009282075.1">
    <property type="nucleotide sequence ID" value="NC_031034.1"/>
</dbReference>
<evidence type="ECO:0000313" key="2">
    <source>
        <dbReference type="Proteomes" id="UP000203219"/>
    </source>
</evidence>
<dbReference type="Proteomes" id="UP000203219">
    <property type="component" value="Segment"/>
</dbReference>
<reference evidence="2" key="1">
    <citation type="submission" date="2016-04" db="EMBL/GenBank/DDBJ databases">
        <authorList>
            <person name="Adebesin M.O."/>
            <person name="Ahama K."/>
            <person name="Alekasir E.M."/>
            <person name="Ali S."/>
            <person name="Aligholizadeh E."/>
            <person name="Allison J.M."/>
            <person name="Alzaher A."/>
            <person name="Andaya C.D."/>
            <person name="Asfaw S."/>
            <person name="Bansal N."/>
            <person name="Beauchard M.A."/>
            <person name="Betancourt K.A."/>
            <person name="Bhatia B."/>
            <person name="Boretti N.A."/>
            <person name="Brondi J.N."/>
            <person name="Byrd C.E."/>
            <person name="Cao A."/>
            <person name="Cardosa E.A."/>
            <person name="Carter A."/>
            <person name="Chen S."/>
            <person name="Chen Y."/>
            <person name="Clara V.K."/>
            <person name="Cobuzzi M."/>
            <person name="Conn O.L."/>
            <person name="Crosby I.A."/>
            <person name="Daly S.B."/>
            <person name="Depaz I.X."/>
            <person name="Dhaurali S."/>
            <person name="Dowdy K.M."/>
            <person name="Edokobi N.B."/>
            <person name="Ekanayake A.B."/>
            <person name="Ekekwe S.O."/>
            <person name="Emond M.A."/>
            <person name="Endres L."/>
            <person name="Eng S."/>
            <person name="Felkoski S.A."/>
            <person name="Gant C.D."/>
            <person name="Gaskin B."/>
            <person name="Gondal S."/>
            <person name="Gutmann J."/>
            <person name="Ha T.-A."/>
            <person name="Habteyes H."/>
            <person name="Hariri O."/>
            <person name="Healey R.M."/>
            <person name="Heins J.L."/>
            <person name="Henderson A.L."/>
            <person name="Hernandez F.M."/>
            <person name="Hoang P.T."/>
            <person name="Hope K.T."/>
            <person name="Husna A."/>
            <person name="Hussain A."/>
            <person name="Imani O."/>
            <person name="Jackson N.L."/>
            <person name="Jacob V.M."/>
            <person name="Kang C."/>
            <person name="Kantov R.M."/>
            <person name="Kavuru S."/>
            <person name="Kerr M.S."/>
            <person name="Khan O.A."/>
            <person name="Khan T.M."/>
            <person name="King T."/>
            <person name="Kulkarni R."/>
            <person name="Li A."/>
            <person name="Maczka C."/>
            <person name="Maisonet E."/>
            <person name="Majethia P.M."/>
            <person name="Malik D.A."/>
            <person name="Mariam A."/>
            <person name="Marquess E.B."/>
            <person name="Mattison J."/>
            <person name="Mcdonald N."/>
            <person name="Mehr S."/>
            <person name="Mengers S.R."/>
            <person name="Michaels D.P."/>
            <person name="Mondal S."/>
            <person name="Monney D.B."/>
            <person name="Nakhleh S.I."/>
            <person name="Ndubuizu N.C."/>
            <person name="Nguyen A.H."/>
            <person name="Nguyen K.M."/>
            <person name="Nguyen M.T."/>
            <person name="Nicholas M.L."/>
            <person name="Nimalan J.P."/>
            <person name="O'Connell R.A."/>
            <person name="Odoi E."/>
            <person name="Ojo L."/>
            <person name="Okoye A.E."/>
            <person name="Olateru-Olagbegi O."/>
            <person name="Osei K.V."/>
            <person name="Osei-Tutu A."/>
            <person name="Palilla A.M."/>
            <person name="Pancholi S."/>
            <person name="Park J.H."/>
            <person name="Patel K."/>
            <person name="Patel P."/>
            <person name="Pennington E."/>
            <person name="Peterson R.E."/>
            <person name="Pon J."/>
            <person name="Pourkarim H."/>
            <person name="Reed M.L."/>
            <person name="Rottman V."/>
            <person name="Salazar J."/>
            <person name="Samet S."/>
            <person name="Sendze O."/>
            <person name="Stelmack M.A."/>
            <person name="Stinnett R."/>
            <person name="Tchouaga A.L."/>
            <person name="Thompson E.M."/>
            <person name="Tran N.G."/>
            <person name="Truong T."/>
            <person name="Udo J.A."/>
            <person name="Verona L.T."/>
            <person name="Vu T.-Q."/>
            <person name="Wade J."/>
            <person name="Wang N.Q."/>
            <person name="Waters Z.M."/>
            <person name="Wellman R.J."/>
            <person name="Woldegabreal S."/>
            <person name="Yee A.C."/>
            <person name="Yirefu M."/>
            <person name="Zahangir S."/>
            <person name="Zhai Y."/>
            <person name="Devine C.L."/>
            <person name="Liao K."/>
            <person name="Prasad P.K."/>
            <person name="Ruthenberg K.J."/>
            <person name="Shonk J.A."/>
            <person name="Way M."/>
            <person name="Yousufi H.K."/>
            <person name="Cao L."/>
            <person name="Fox J."/>
            <person name="Hobbs E."/>
            <person name="Kilic S."/>
            <person name="Nunn R."/>
            <person name="Patel R."/>
            <person name="Rubenstein M."/>
            <person name="Cresawn S.G."/>
            <person name="Russell D.A."/>
            <person name="Pope W.H."/>
            <person name="Jacobs-Sera D."/>
            <person name="Hendrix R.W."/>
            <person name="Hatfull G.F."/>
            <person name="Erill I."/>
            <person name="Caruso S.M."/>
        </authorList>
    </citation>
    <scope>NUCLEOTIDE SEQUENCE [LARGE SCALE GENOMIC DNA]</scope>
</reference>
<protein>
    <submittedName>
        <fullName evidence="1">Uncharacterized protein</fullName>
    </submittedName>
</protein>
<gene>
    <name evidence="1" type="ORF">SALINJAH_121</name>
</gene>
<organism evidence="1 2">
    <name type="scientific">Bacillus phage SalinJah</name>
    <dbReference type="NCBI Taxonomy" id="1837830"/>
    <lineage>
        <taxon>Viruses</taxon>
        <taxon>Duplodnaviria</taxon>
        <taxon>Heunggongvirae</taxon>
        <taxon>Uroviricota</taxon>
        <taxon>Caudoviricetes</taxon>
        <taxon>Herelleviridae</taxon>
        <taxon>Bastillevirinae</taxon>
        <taxon>Wphvirus</taxon>
        <taxon>Wphvirus BPS13</taxon>
    </lineage>
</organism>
<name>A0A173GB75_9CAUD</name>
<evidence type="ECO:0000313" key="1">
    <source>
        <dbReference type="EMBL" id="ANH50557.1"/>
    </source>
</evidence>
<sequence>MSRIEYLKTKEEQLLIQLQSQIKEGLFTTAKTTLDSLLANQDKMIEEESHQLTPLGIDLEFDDLRIGDQFREESTTTNVDGIYYYHTVLFIAPTPDSSGNRAAFTKVQYLENFWYSTVEEDYFK</sequence>
<accession>A0A173GB75</accession>